<evidence type="ECO:0000313" key="2">
    <source>
        <dbReference type="EMBL" id="EYF06848.1"/>
    </source>
</evidence>
<dbReference type="OrthoDB" id="9805423at2"/>
<dbReference type="SUPFAM" id="SSF53474">
    <property type="entry name" value="alpha/beta-Hydrolases"/>
    <property type="match status" value="1"/>
</dbReference>
<dbReference type="Gene3D" id="3.40.50.1820">
    <property type="entry name" value="alpha/beta hydrolase"/>
    <property type="match status" value="1"/>
</dbReference>
<proteinExistence type="predicted"/>
<accession>A0A017TC34</accession>
<dbReference type="STRING" id="1192034.CAP_1545"/>
<dbReference type="InterPro" id="IPR000073">
    <property type="entry name" value="AB_hydrolase_1"/>
</dbReference>
<dbReference type="RefSeq" id="WP_044239243.1">
    <property type="nucleotide sequence ID" value="NZ_ASRX01000014.1"/>
</dbReference>
<keyword evidence="2" id="KW-0378">Hydrolase</keyword>
<dbReference type="InterPro" id="IPR050471">
    <property type="entry name" value="AB_hydrolase"/>
</dbReference>
<feature type="domain" description="AB hydrolase-1" evidence="1">
    <location>
        <begin position="23"/>
        <end position="253"/>
    </location>
</feature>
<dbReference type="EMBL" id="ASRX01000014">
    <property type="protein sequence ID" value="EYF06848.1"/>
    <property type="molecule type" value="Genomic_DNA"/>
</dbReference>
<dbReference type="GO" id="GO:0016787">
    <property type="term" value="F:hydrolase activity"/>
    <property type="evidence" value="ECO:0007669"/>
    <property type="project" value="UniProtKB-KW"/>
</dbReference>
<dbReference type="AlphaFoldDB" id="A0A017TC34"/>
<dbReference type="eggNOG" id="COG2267">
    <property type="taxonomic scope" value="Bacteria"/>
</dbReference>
<dbReference type="Proteomes" id="UP000019678">
    <property type="component" value="Unassembled WGS sequence"/>
</dbReference>
<name>A0A017TC34_9BACT</name>
<dbReference type="PANTHER" id="PTHR43433:SF5">
    <property type="entry name" value="AB HYDROLASE-1 DOMAIN-CONTAINING PROTEIN"/>
    <property type="match status" value="1"/>
</dbReference>
<comment type="caution">
    <text evidence="2">The sequence shown here is derived from an EMBL/GenBank/DDBJ whole genome shotgun (WGS) entry which is preliminary data.</text>
</comment>
<dbReference type="Pfam" id="PF00561">
    <property type="entry name" value="Abhydrolase_1"/>
    <property type="match status" value="1"/>
</dbReference>
<gene>
    <name evidence="2" type="ORF">CAP_1545</name>
</gene>
<evidence type="ECO:0000259" key="1">
    <source>
        <dbReference type="Pfam" id="PF00561"/>
    </source>
</evidence>
<reference evidence="2 3" key="1">
    <citation type="submission" date="2013-05" db="EMBL/GenBank/DDBJ databases">
        <title>Genome assembly of Chondromyces apiculatus DSM 436.</title>
        <authorList>
            <person name="Sharma G."/>
            <person name="Khatri I."/>
            <person name="Kaur C."/>
            <person name="Mayilraj S."/>
            <person name="Subramanian S."/>
        </authorList>
    </citation>
    <scope>NUCLEOTIDE SEQUENCE [LARGE SCALE GENOMIC DNA]</scope>
    <source>
        <strain evidence="2 3">DSM 436</strain>
    </source>
</reference>
<protein>
    <submittedName>
        <fullName evidence="2">Alpha/beta hydrolase fold protein</fullName>
    </submittedName>
</protein>
<evidence type="ECO:0000313" key="3">
    <source>
        <dbReference type="Proteomes" id="UP000019678"/>
    </source>
</evidence>
<organism evidence="2 3">
    <name type="scientific">Chondromyces apiculatus DSM 436</name>
    <dbReference type="NCBI Taxonomy" id="1192034"/>
    <lineage>
        <taxon>Bacteria</taxon>
        <taxon>Pseudomonadati</taxon>
        <taxon>Myxococcota</taxon>
        <taxon>Polyangia</taxon>
        <taxon>Polyangiales</taxon>
        <taxon>Polyangiaceae</taxon>
        <taxon>Chondromyces</taxon>
    </lineage>
</organism>
<dbReference type="InterPro" id="IPR029058">
    <property type="entry name" value="AB_hydrolase_fold"/>
</dbReference>
<dbReference type="PANTHER" id="PTHR43433">
    <property type="entry name" value="HYDROLASE, ALPHA/BETA FOLD FAMILY PROTEIN"/>
    <property type="match status" value="1"/>
</dbReference>
<keyword evidence="3" id="KW-1185">Reference proteome</keyword>
<sequence>MTDPPFLAHRGCKLAYGIRGEGPPVLLIQGVAVRGDAWLPQVDALAERHRCLWFDNRGMARSQPLGAQLTVAQMAEDALALMDAQGFRAAHVVGHSLGGLVAQHLALTARERVRSLSLLCTFARGRDVTLPAPRAMWLGLRTRLGSRRMRRRAFLEIVMPPDVLATGDVDALAERLAARFGHDLADPPPVATKQMAAMHRYDATPRLGELAGVPTLVVSALHDPIAPPRLGRALAAGIPGARYVQIDDASHGVPLQCADRINALLLDHFAEVPPAP</sequence>